<gene>
    <name evidence="3" type="ORF">E2636_06140</name>
</gene>
<dbReference type="PANTHER" id="PTHR39158:SF1">
    <property type="entry name" value="DNAJ HOMOLOG SUBFAMILY C MEMBER 28"/>
    <property type="match status" value="1"/>
</dbReference>
<keyword evidence="4" id="KW-1185">Reference proteome</keyword>
<dbReference type="KEGG" id="panc:E2636_06140"/>
<organism evidence="3 4">
    <name type="scientific">Paenisporosarcina antarctica</name>
    <dbReference type="NCBI Taxonomy" id="417367"/>
    <lineage>
        <taxon>Bacteria</taxon>
        <taxon>Bacillati</taxon>
        <taxon>Bacillota</taxon>
        <taxon>Bacilli</taxon>
        <taxon>Bacillales</taxon>
        <taxon>Caryophanaceae</taxon>
        <taxon>Paenisporosarcina</taxon>
    </lineage>
</organism>
<feature type="coiled-coil region" evidence="1">
    <location>
        <begin position="57"/>
        <end position="99"/>
    </location>
</feature>
<evidence type="ECO:0000259" key="2">
    <source>
        <dbReference type="Pfam" id="PF09350"/>
    </source>
</evidence>
<keyword evidence="1" id="KW-0175">Coiled coil</keyword>
<dbReference type="PANTHER" id="PTHR39158">
    <property type="entry name" value="OS08G0560600 PROTEIN"/>
    <property type="match status" value="1"/>
</dbReference>
<dbReference type="InterPro" id="IPR018961">
    <property type="entry name" value="DnaJ_homolog_subfam-C_membr-28"/>
</dbReference>
<evidence type="ECO:0000313" key="3">
    <source>
        <dbReference type="EMBL" id="QBP40722.1"/>
    </source>
</evidence>
<feature type="domain" description="DnaJ homologue subfamily C member 28 conserved" evidence="2">
    <location>
        <begin position="5"/>
        <end position="68"/>
    </location>
</feature>
<dbReference type="AlphaFoldDB" id="A0A4P6ZWG8"/>
<dbReference type="EMBL" id="CP038015">
    <property type="protein sequence ID" value="QBP40722.1"/>
    <property type="molecule type" value="Genomic_DNA"/>
</dbReference>
<evidence type="ECO:0000313" key="4">
    <source>
        <dbReference type="Proteomes" id="UP000294292"/>
    </source>
</evidence>
<protein>
    <submittedName>
        <fullName evidence="3">DUF1992 domain-containing protein</fullName>
    </submittedName>
</protein>
<dbReference type="Proteomes" id="UP000294292">
    <property type="component" value="Chromosome"/>
</dbReference>
<dbReference type="RefSeq" id="WP_134209416.1">
    <property type="nucleotide sequence ID" value="NZ_CP038015.1"/>
</dbReference>
<evidence type="ECO:0000256" key="1">
    <source>
        <dbReference type="SAM" id="Coils"/>
    </source>
</evidence>
<dbReference type="Pfam" id="PF09350">
    <property type="entry name" value="DJC28_CD"/>
    <property type="match status" value="1"/>
</dbReference>
<name>A0A4P6ZWG8_9BACL</name>
<accession>A0A4P6ZWG8</accession>
<dbReference type="OrthoDB" id="9798476at2"/>
<dbReference type="InterPro" id="IPR052573">
    <property type="entry name" value="DnaJ_C_subfamily_28"/>
</dbReference>
<proteinExistence type="predicted"/>
<reference evidence="3 4" key="1">
    <citation type="submission" date="2019-03" db="EMBL/GenBank/DDBJ databases">
        <title>Complete genome sequence of Paenisporosarcina antarctica CGMCC 1.6503T.</title>
        <authorList>
            <person name="Rong J.-C."/>
            <person name="Chi N.-Y."/>
            <person name="Zhang Q.-F."/>
        </authorList>
    </citation>
    <scope>NUCLEOTIDE SEQUENCE [LARGE SCALE GENOMIC DNA]</scope>
    <source>
        <strain evidence="3 4">CGMCC 1.6503</strain>
    </source>
</reference>
<sequence>MNWHIVEDLIKKAQRDGQFDNLPGAGKPLPPDEFTHYPENIRMVMRVLKNSGHDAEAQFIKEEISDLQHQMKKATRQEKTELEQQYNQKLTKMNQLLSKKGIKTNSSAAFKQYQSQIDDKFKWD</sequence>